<feature type="domain" description="Response regulatory" evidence="3">
    <location>
        <begin position="13"/>
        <end position="129"/>
    </location>
</feature>
<name>A0A975FVF7_9CAUL</name>
<dbReference type="KEGG" id="caul:KCG34_13955"/>
<accession>A0A975FVF7</accession>
<dbReference type="Proteomes" id="UP000676409">
    <property type="component" value="Chromosome"/>
</dbReference>
<dbReference type="Pfam" id="PF00072">
    <property type="entry name" value="Response_reg"/>
    <property type="match status" value="1"/>
</dbReference>
<dbReference type="PANTHER" id="PTHR44591">
    <property type="entry name" value="STRESS RESPONSE REGULATOR PROTEIN 1"/>
    <property type="match status" value="1"/>
</dbReference>
<evidence type="ECO:0000256" key="1">
    <source>
        <dbReference type="ARBA" id="ARBA00022553"/>
    </source>
</evidence>
<dbReference type="AlphaFoldDB" id="A0A975FVF7"/>
<gene>
    <name evidence="4" type="ORF">KCG34_13955</name>
</gene>
<dbReference type="SUPFAM" id="SSF52172">
    <property type="entry name" value="CheY-like"/>
    <property type="match status" value="1"/>
</dbReference>
<evidence type="ECO:0000313" key="4">
    <source>
        <dbReference type="EMBL" id="QUD86203.1"/>
    </source>
</evidence>
<dbReference type="Gene3D" id="3.40.50.2300">
    <property type="match status" value="1"/>
</dbReference>
<reference evidence="4" key="1">
    <citation type="submission" date="2021-04" db="EMBL/GenBank/DDBJ databases">
        <title>The complete genome sequence of Caulobacter sp. S6.</title>
        <authorList>
            <person name="Tang Y."/>
            <person name="Ouyang W."/>
            <person name="Liu Q."/>
            <person name="Huang B."/>
            <person name="Guo Z."/>
            <person name="Lei P."/>
        </authorList>
    </citation>
    <scope>NUCLEOTIDE SEQUENCE</scope>
    <source>
        <strain evidence="4">S6</strain>
    </source>
</reference>
<dbReference type="InterPro" id="IPR050595">
    <property type="entry name" value="Bact_response_regulator"/>
</dbReference>
<dbReference type="PANTHER" id="PTHR44591:SF3">
    <property type="entry name" value="RESPONSE REGULATORY DOMAIN-CONTAINING PROTEIN"/>
    <property type="match status" value="1"/>
</dbReference>
<feature type="modified residue" description="4-aspartylphosphate" evidence="2">
    <location>
        <position position="62"/>
    </location>
</feature>
<dbReference type="EMBL" id="CP073078">
    <property type="protein sequence ID" value="QUD86203.1"/>
    <property type="molecule type" value="Genomic_DNA"/>
</dbReference>
<protein>
    <submittedName>
        <fullName evidence="4">Response regulator</fullName>
    </submittedName>
</protein>
<keyword evidence="1 2" id="KW-0597">Phosphoprotein</keyword>
<sequence length="137" mass="15214">MSFADAAAGRGKVVLGVDDQPENIMMLESILESQGFTFFGASSGMECLSLVQRVNPRLILLDVQMPLMDGYETCRRLRRIPEYRSIPVAFLTARKEVEDVRTGIAVGGNDFIVKPFDPVKLVNRVAHWTSRRVNAAA</sequence>
<proteinExistence type="predicted"/>
<organism evidence="4 5">
    <name type="scientific">Phenylobacterium montanum</name>
    <dbReference type="NCBI Taxonomy" id="2823693"/>
    <lineage>
        <taxon>Bacteria</taxon>
        <taxon>Pseudomonadati</taxon>
        <taxon>Pseudomonadota</taxon>
        <taxon>Alphaproteobacteria</taxon>
        <taxon>Caulobacterales</taxon>
        <taxon>Caulobacteraceae</taxon>
        <taxon>Phenylobacterium</taxon>
    </lineage>
</organism>
<dbReference type="GO" id="GO:0000160">
    <property type="term" value="P:phosphorelay signal transduction system"/>
    <property type="evidence" value="ECO:0007669"/>
    <property type="project" value="InterPro"/>
</dbReference>
<evidence type="ECO:0000259" key="3">
    <source>
        <dbReference type="PROSITE" id="PS50110"/>
    </source>
</evidence>
<evidence type="ECO:0000313" key="5">
    <source>
        <dbReference type="Proteomes" id="UP000676409"/>
    </source>
</evidence>
<dbReference type="RefSeq" id="WP_211936255.1">
    <property type="nucleotide sequence ID" value="NZ_CP073078.1"/>
</dbReference>
<evidence type="ECO:0000256" key="2">
    <source>
        <dbReference type="PROSITE-ProRule" id="PRU00169"/>
    </source>
</evidence>
<dbReference type="PROSITE" id="PS50110">
    <property type="entry name" value="RESPONSE_REGULATORY"/>
    <property type="match status" value="1"/>
</dbReference>
<keyword evidence="5" id="KW-1185">Reference proteome</keyword>
<dbReference type="InterPro" id="IPR011006">
    <property type="entry name" value="CheY-like_superfamily"/>
</dbReference>
<dbReference type="InterPro" id="IPR001789">
    <property type="entry name" value="Sig_transdc_resp-reg_receiver"/>
</dbReference>
<dbReference type="SMART" id="SM00448">
    <property type="entry name" value="REC"/>
    <property type="match status" value="1"/>
</dbReference>